<dbReference type="AlphaFoldDB" id="A0A177Y7Q2"/>
<keyword evidence="2 4" id="KW-0238">DNA-binding</keyword>
<keyword evidence="3" id="KW-0804">Transcription</keyword>
<dbReference type="SUPFAM" id="SSF48498">
    <property type="entry name" value="Tetracyclin repressor-like, C-terminal domain"/>
    <property type="match status" value="1"/>
</dbReference>
<comment type="caution">
    <text evidence="6">The sequence shown here is derived from an EMBL/GenBank/DDBJ whole genome shotgun (WGS) entry which is preliminary data.</text>
</comment>
<dbReference type="SUPFAM" id="SSF46689">
    <property type="entry name" value="Homeodomain-like"/>
    <property type="match status" value="1"/>
</dbReference>
<protein>
    <submittedName>
        <fullName evidence="6">TetR family transcriptional regulator</fullName>
    </submittedName>
</protein>
<proteinExistence type="predicted"/>
<dbReference type="InterPro" id="IPR050109">
    <property type="entry name" value="HTH-type_TetR-like_transc_reg"/>
</dbReference>
<evidence type="ECO:0000256" key="1">
    <source>
        <dbReference type="ARBA" id="ARBA00023015"/>
    </source>
</evidence>
<evidence type="ECO:0000259" key="5">
    <source>
        <dbReference type="PROSITE" id="PS50977"/>
    </source>
</evidence>
<evidence type="ECO:0000256" key="4">
    <source>
        <dbReference type="PROSITE-ProRule" id="PRU00335"/>
    </source>
</evidence>
<dbReference type="PANTHER" id="PTHR30055:SF148">
    <property type="entry name" value="TETR-FAMILY TRANSCRIPTIONAL REGULATOR"/>
    <property type="match status" value="1"/>
</dbReference>
<keyword evidence="7" id="KW-1185">Reference proteome</keyword>
<evidence type="ECO:0000256" key="3">
    <source>
        <dbReference type="ARBA" id="ARBA00023163"/>
    </source>
</evidence>
<dbReference type="GO" id="GO:0003700">
    <property type="term" value="F:DNA-binding transcription factor activity"/>
    <property type="evidence" value="ECO:0007669"/>
    <property type="project" value="TreeGrafter"/>
</dbReference>
<dbReference type="InterPro" id="IPR036271">
    <property type="entry name" value="Tet_transcr_reg_TetR-rel_C_sf"/>
</dbReference>
<dbReference type="InterPro" id="IPR009057">
    <property type="entry name" value="Homeodomain-like_sf"/>
</dbReference>
<dbReference type="RefSeq" id="WP_068430787.1">
    <property type="nucleotide sequence ID" value="NZ_LVHI01000038.1"/>
</dbReference>
<dbReference type="PROSITE" id="PS50977">
    <property type="entry name" value="HTH_TETR_2"/>
    <property type="match status" value="1"/>
</dbReference>
<name>A0A177Y7Q2_9NOCA</name>
<sequence>MKDRPTSLRPGRGRRPAGEVRAAVLKAAADRLFESGFAAITFDKVAAQAGTSKMTLYKWWPSPGALAYEAYSSVVDDVVSFEDTGDISADLKTQLRSFVSLLTAERSGHIVAELIGAAQSDPALADEFIRSYAGPRRTRMVGRLQAARRVGQIANGIDLDVVIDELWGACYLRLLLPTLPLDFDFVDALVDNVTAGISPPRR</sequence>
<gene>
    <name evidence="6" type="ORF">A3K89_11415</name>
</gene>
<feature type="DNA-binding region" description="H-T-H motif" evidence="4">
    <location>
        <begin position="41"/>
        <end position="60"/>
    </location>
</feature>
<dbReference type="InterPro" id="IPR001647">
    <property type="entry name" value="HTH_TetR"/>
</dbReference>
<reference evidence="6 7" key="1">
    <citation type="submission" date="2016-03" db="EMBL/GenBank/DDBJ databases">
        <title>Genome sequence of Rhodococcus kyotonensis KB10.</title>
        <authorList>
            <person name="Jeong H."/>
            <person name="Hong C.E."/>
            <person name="Jo S.H."/>
            <person name="Park J.M."/>
        </authorList>
    </citation>
    <scope>NUCLEOTIDE SEQUENCE [LARGE SCALE GENOMIC DNA]</scope>
    <source>
        <strain evidence="6 7">KB10</strain>
    </source>
</reference>
<keyword evidence="1" id="KW-0805">Transcription regulation</keyword>
<evidence type="ECO:0000256" key="2">
    <source>
        <dbReference type="ARBA" id="ARBA00023125"/>
    </source>
</evidence>
<dbReference type="EMBL" id="LVHI01000038">
    <property type="protein sequence ID" value="OAK51534.1"/>
    <property type="molecule type" value="Genomic_DNA"/>
</dbReference>
<dbReference type="PANTHER" id="PTHR30055">
    <property type="entry name" value="HTH-TYPE TRANSCRIPTIONAL REGULATOR RUTR"/>
    <property type="match status" value="1"/>
</dbReference>
<evidence type="ECO:0000313" key="7">
    <source>
        <dbReference type="Proteomes" id="UP000077519"/>
    </source>
</evidence>
<evidence type="ECO:0000313" key="6">
    <source>
        <dbReference type="EMBL" id="OAK51534.1"/>
    </source>
</evidence>
<dbReference type="Pfam" id="PF16859">
    <property type="entry name" value="TetR_C_11"/>
    <property type="match status" value="1"/>
</dbReference>
<feature type="domain" description="HTH tetR-type" evidence="5">
    <location>
        <begin position="18"/>
        <end position="78"/>
    </location>
</feature>
<accession>A0A177Y7Q2</accession>
<dbReference type="InterPro" id="IPR011075">
    <property type="entry name" value="TetR_C"/>
</dbReference>
<dbReference type="GO" id="GO:0000976">
    <property type="term" value="F:transcription cis-regulatory region binding"/>
    <property type="evidence" value="ECO:0007669"/>
    <property type="project" value="TreeGrafter"/>
</dbReference>
<dbReference type="Gene3D" id="1.10.10.60">
    <property type="entry name" value="Homeodomain-like"/>
    <property type="match status" value="1"/>
</dbReference>
<dbReference type="Proteomes" id="UP000077519">
    <property type="component" value="Unassembled WGS sequence"/>
</dbReference>
<dbReference type="Gene3D" id="1.10.357.10">
    <property type="entry name" value="Tetracycline Repressor, domain 2"/>
    <property type="match status" value="1"/>
</dbReference>
<organism evidence="6 7">
    <name type="scientific">Rhodococcoides kyotonense</name>
    <dbReference type="NCBI Taxonomy" id="398843"/>
    <lineage>
        <taxon>Bacteria</taxon>
        <taxon>Bacillati</taxon>
        <taxon>Actinomycetota</taxon>
        <taxon>Actinomycetes</taxon>
        <taxon>Mycobacteriales</taxon>
        <taxon>Nocardiaceae</taxon>
        <taxon>Rhodococcoides</taxon>
    </lineage>
</organism>
<dbReference type="Pfam" id="PF00440">
    <property type="entry name" value="TetR_N"/>
    <property type="match status" value="1"/>
</dbReference>